<sequence>MTTTAESATTTAFVPLPTFSIVAVDSGSYSNQILYADPSSSSNVKLFAPGQAPDNTWSSQFHIDSASGRLITALGTALCAAVGGFSGFQNPTRLYQCPAGTVETSGVGAKKVLRCTQEDNGSLVCTMTPEFSAEFKYQLTRDGVVNVAYTQTVSSYTYLSFKVAS</sequence>
<proteinExistence type="predicted"/>
<name>A0ABR1HA70_9HYPO</name>
<reference evidence="1 2" key="1">
    <citation type="journal article" date="2025" name="Microbiol. Resour. Announc.">
        <title>Draft genome sequences for Neonectria magnoliae and Neonectria punicea, canker pathogens of Liriodendron tulipifera and Acer saccharum in West Virginia.</title>
        <authorList>
            <person name="Petronek H.M."/>
            <person name="Kasson M.T."/>
            <person name="Metheny A.M."/>
            <person name="Stauder C.M."/>
            <person name="Lovett B."/>
            <person name="Lynch S.C."/>
            <person name="Garnas J.R."/>
            <person name="Kasson L.R."/>
            <person name="Stajich J.E."/>
        </authorList>
    </citation>
    <scope>NUCLEOTIDE SEQUENCE [LARGE SCALE GENOMIC DNA]</scope>
    <source>
        <strain evidence="1 2">NRRL 64653</strain>
    </source>
</reference>
<accession>A0ABR1HA70</accession>
<evidence type="ECO:0000313" key="1">
    <source>
        <dbReference type="EMBL" id="KAK7418033.1"/>
    </source>
</evidence>
<dbReference type="EMBL" id="JAZAVJ010000051">
    <property type="protein sequence ID" value="KAK7418033.1"/>
    <property type="molecule type" value="Genomic_DNA"/>
</dbReference>
<evidence type="ECO:0008006" key="3">
    <source>
        <dbReference type="Google" id="ProtNLM"/>
    </source>
</evidence>
<gene>
    <name evidence="1" type="ORF">QQX98_004172</name>
</gene>
<protein>
    <recommendedName>
        <fullName evidence="3">Ig-like domain-containing protein</fullName>
    </recommendedName>
</protein>
<dbReference type="Proteomes" id="UP001498476">
    <property type="component" value="Unassembled WGS sequence"/>
</dbReference>
<keyword evidence="2" id="KW-1185">Reference proteome</keyword>
<evidence type="ECO:0000313" key="2">
    <source>
        <dbReference type="Proteomes" id="UP001498476"/>
    </source>
</evidence>
<comment type="caution">
    <text evidence="1">The sequence shown here is derived from an EMBL/GenBank/DDBJ whole genome shotgun (WGS) entry which is preliminary data.</text>
</comment>
<organism evidence="1 2">
    <name type="scientific">Neonectria punicea</name>
    <dbReference type="NCBI Taxonomy" id="979145"/>
    <lineage>
        <taxon>Eukaryota</taxon>
        <taxon>Fungi</taxon>
        <taxon>Dikarya</taxon>
        <taxon>Ascomycota</taxon>
        <taxon>Pezizomycotina</taxon>
        <taxon>Sordariomycetes</taxon>
        <taxon>Hypocreomycetidae</taxon>
        <taxon>Hypocreales</taxon>
        <taxon>Nectriaceae</taxon>
        <taxon>Neonectria</taxon>
    </lineage>
</organism>